<dbReference type="Pfam" id="PF07719">
    <property type="entry name" value="TPR_2"/>
    <property type="match status" value="1"/>
</dbReference>
<dbReference type="SMART" id="SM00360">
    <property type="entry name" value="RRM"/>
    <property type="match status" value="1"/>
</dbReference>
<keyword evidence="3" id="KW-0732">Signal</keyword>
<dbReference type="Proteomes" id="UP001460270">
    <property type="component" value="Unassembled WGS sequence"/>
</dbReference>
<evidence type="ECO:0008006" key="18">
    <source>
        <dbReference type="Google" id="ProtNLM"/>
    </source>
</evidence>
<dbReference type="PROSITE" id="PS50005">
    <property type="entry name" value="TPR"/>
    <property type="match status" value="2"/>
</dbReference>
<dbReference type="Pfam" id="PF00530">
    <property type="entry name" value="SRCR"/>
    <property type="match status" value="3"/>
</dbReference>
<feature type="repeat" description="TPR" evidence="12">
    <location>
        <begin position="266"/>
        <end position="299"/>
    </location>
</feature>
<feature type="compositionally biased region" description="Acidic residues" evidence="13">
    <location>
        <begin position="84"/>
        <end position="104"/>
    </location>
</feature>
<dbReference type="Gene3D" id="3.10.250.10">
    <property type="entry name" value="SRCR-like domain"/>
    <property type="match status" value="3"/>
</dbReference>
<evidence type="ECO:0000256" key="8">
    <source>
        <dbReference type="ARBA" id="ARBA00023157"/>
    </source>
</evidence>
<dbReference type="PROSITE" id="PS50287">
    <property type="entry name" value="SRCR_2"/>
    <property type="match status" value="3"/>
</dbReference>
<feature type="domain" description="SRCR" evidence="15">
    <location>
        <begin position="680"/>
        <end position="806"/>
    </location>
</feature>
<keyword evidence="9" id="KW-0325">Glycoprotein</keyword>
<feature type="domain" description="SRCR" evidence="15">
    <location>
        <begin position="828"/>
        <end position="939"/>
    </location>
</feature>
<evidence type="ECO:0000259" key="15">
    <source>
        <dbReference type="PROSITE" id="PS50287"/>
    </source>
</evidence>
<keyword evidence="17" id="KW-1185">Reference proteome</keyword>
<evidence type="ECO:0000256" key="3">
    <source>
        <dbReference type="ARBA" id="ARBA00022729"/>
    </source>
</evidence>
<proteinExistence type="predicted"/>
<evidence type="ECO:0000256" key="9">
    <source>
        <dbReference type="ARBA" id="ARBA00023180"/>
    </source>
</evidence>
<protein>
    <recommendedName>
        <fullName evidence="18">Tetratricopeptide repeat protein 31</fullName>
    </recommendedName>
</protein>
<dbReference type="Gene3D" id="3.30.70.330">
    <property type="match status" value="1"/>
</dbReference>
<dbReference type="SUPFAM" id="SSF54928">
    <property type="entry name" value="RNA-binding domain, RBD"/>
    <property type="match status" value="1"/>
</dbReference>
<feature type="repeat" description="TPR" evidence="12">
    <location>
        <begin position="198"/>
        <end position="231"/>
    </location>
</feature>
<evidence type="ECO:0000256" key="2">
    <source>
        <dbReference type="ARBA" id="ARBA00022692"/>
    </source>
</evidence>
<keyword evidence="7" id="KW-0472">Membrane</keyword>
<accession>A0AAW0PM62</accession>
<dbReference type="InterPro" id="IPR036772">
    <property type="entry name" value="SRCR-like_dom_sf"/>
</dbReference>
<sequence>MKFTRDICWLLGLGSGPPVQEEHMDCGPTASDLGDDVDLSQDGVNGEEDLSEEERGRRRAERRRAKRKRRRKKKKQGQLKQNDQGDEEEEAGGESELDDSESEAEDIKNVQNVATPVALNKPTTTTVTTSPGIKAQQKNQSQAKSAEEEPEWDESSAFFANAASHIRPKVTSRKSRDNKENEAKKETNGHTDSMSKKSASLTEKGIKLVQEGQYAQAVTMFTEAIKCDPKDYRFFGNRSYCYSCLEQFPQALADAERSIQLAPDWPKGYFRKGIALMGMKRYSEAEKAMEKVLRLDKDCEEAVTDLFTCKVLQLMEHGFDEMQSVYLLEKFTTVQAVLSSCPDALKGTALDSLAIQTGPCPSLWVGNVTTELTEKHILDLFKTCGEIESIRVLHERFCAFVNFKDTNMAARAMEKLNGYCIENTRLVVRYPDRRTPRAIPMALKNCLSLTQQAGMSAGARRRGPVNGDEFSDSLPATVSDIRSATLCLSGVTEDDVSAGQITRAPAAKVRLAGNFPRGPNEGRVEVLHNNTWGTVCDDEVDIKLANVVCKELGFHSAITWAHSAKYGEGEGPVWMDNVRCDGSETSLKECKHNGWGVNDCKHSEDLGVVCASERRLDQTASRGHTSLRPNLNPAPQWQGLVSTRRHPGYGYYGNGHPYEVPRINRPHHHQGHSKVRIEEVRLRPILMATKRKSLITEGVVEVKHAGRWRQVCDLGWSLNSSRVVCGMLGFPEATQHNSKTYKKIWDTKVADASTRLSMMTKKKGFWVEKVHCLGTENSLSECRAQLSIPRSPAPCNKGRHAVVKCVPGPQFARISSGRPQAPYPVVPVRLKAGPRLGEGRVEVLRDGKWGTIVDHMWDRTAASVVCRELGFGTAKDALHGAFMGQGTGPIHMNNVQCMGNERSILDCFFQEVPCGHSNTVRMPQYDAMYQKLATSIRCG</sequence>
<gene>
    <name evidence="16" type="ORF">WMY93_007258</name>
</gene>
<feature type="compositionally biased region" description="Basic and acidic residues" evidence="13">
    <location>
        <begin position="174"/>
        <end position="195"/>
    </location>
</feature>
<feature type="disulfide bond" evidence="11">
    <location>
        <begin position="772"/>
        <end position="782"/>
    </location>
</feature>
<dbReference type="InterPro" id="IPR013105">
    <property type="entry name" value="TPR_2"/>
</dbReference>
<dbReference type="GO" id="GO:0016020">
    <property type="term" value="C:membrane"/>
    <property type="evidence" value="ECO:0007669"/>
    <property type="project" value="UniProtKB-SubCell"/>
</dbReference>
<feature type="domain" description="SRCR" evidence="15">
    <location>
        <begin position="509"/>
        <end position="611"/>
    </location>
</feature>
<evidence type="ECO:0000313" key="16">
    <source>
        <dbReference type="EMBL" id="KAK7930863.1"/>
    </source>
</evidence>
<dbReference type="AlphaFoldDB" id="A0AAW0PM62"/>
<comment type="caution">
    <text evidence="11">Lacks conserved residue(s) required for the propagation of feature annotation.</text>
</comment>
<dbReference type="CDD" id="cd00590">
    <property type="entry name" value="RRM_SF"/>
    <property type="match status" value="1"/>
</dbReference>
<comment type="caution">
    <text evidence="16">The sequence shown here is derived from an EMBL/GenBank/DDBJ whole genome shotgun (WGS) entry which is preliminary data.</text>
</comment>
<dbReference type="GO" id="GO:0003723">
    <property type="term" value="F:RNA binding"/>
    <property type="evidence" value="ECO:0007669"/>
    <property type="project" value="UniProtKB-UniRule"/>
</dbReference>
<feature type="compositionally biased region" description="Basic residues" evidence="13">
    <location>
        <begin position="57"/>
        <end position="77"/>
    </location>
</feature>
<dbReference type="PRINTS" id="PR00258">
    <property type="entry name" value="SPERACTRCPTR"/>
</dbReference>
<evidence type="ECO:0000256" key="12">
    <source>
        <dbReference type="PROSITE-ProRule" id="PRU00339"/>
    </source>
</evidence>
<feature type="disulfide bond" evidence="11">
    <location>
        <begin position="549"/>
        <end position="610"/>
    </location>
</feature>
<evidence type="ECO:0000256" key="1">
    <source>
        <dbReference type="ARBA" id="ARBA00004167"/>
    </source>
</evidence>
<dbReference type="Pfam" id="PF00076">
    <property type="entry name" value="RRM_1"/>
    <property type="match status" value="1"/>
</dbReference>
<dbReference type="SMART" id="SM00028">
    <property type="entry name" value="TPR"/>
    <property type="match status" value="3"/>
</dbReference>
<evidence type="ECO:0000256" key="10">
    <source>
        <dbReference type="PROSITE-ProRule" id="PRU00176"/>
    </source>
</evidence>
<dbReference type="InterPro" id="IPR001190">
    <property type="entry name" value="SRCR"/>
</dbReference>
<evidence type="ECO:0000256" key="4">
    <source>
        <dbReference type="ARBA" id="ARBA00022737"/>
    </source>
</evidence>
<feature type="domain" description="RRM" evidence="14">
    <location>
        <begin position="361"/>
        <end position="433"/>
    </location>
</feature>
<evidence type="ECO:0000259" key="14">
    <source>
        <dbReference type="PROSITE" id="PS50102"/>
    </source>
</evidence>
<feature type="compositionally biased region" description="Acidic residues" evidence="13">
    <location>
        <begin position="33"/>
        <end position="52"/>
    </location>
</feature>
<feature type="disulfide bond" evidence="11">
    <location>
        <begin position="897"/>
        <end position="907"/>
    </location>
</feature>
<dbReference type="Gene3D" id="1.25.40.10">
    <property type="entry name" value="Tetratricopeptide repeat domain"/>
    <property type="match status" value="1"/>
</dbReference>
<organism evidence="16 17">
    <name type="scientific">Mugilogobius chulae</name>
    <name type="common">yellowstripe goby</name>
    <dbReference type="NCBI Taxonomy" id="88201"/>
    <lineage>
        <taxon>Eukaryota</taxon>
        <taxon>Metazoa</taxon>
        <taxon>Chordata</taxon>
        <taxon>Craniata</taxon>
        <taxon>Vertebrata</taxon>
        <taxon>Euteleostomi</taxon>
        <taxon>Actinopterygii</taxon>
        <taxon>Neopterygii</taxon>
        <taxon>Teleostei</taxon>
        <taxon>Neoteleostei</taxon>
        <taxon>Acanthomorphata</taxon>
        <taxon>Gobiaria</taxon>
        <taxon>Gobiiformes</taxon>
        <taxon>Gobioidei</taxon>
        <taxon>Gobiidae</taxon>
        <taxon>Gobionellinae</taxon>
        <taxon>Mugilogobius</taxon>
    </lineage>
</organism>
<feature type="disulfide bond" evidence="11">
    <location>
        <begin position="580"/>
        <end position="590"/>
    </location>
</feature>
<reference evidence="17" key="1">
    <citation type="submission" date="2024-04" db="EMBL/GenBank/DDBJ databases">
        <title>Salinicola lusitanus LLJ914,a marine bacterium isolated from the Okinawa Trough.</title>
        <authorList>
            <person name="Li J."/>
        </authorList>
    </citation>
    <scope>NUCLEOTIDE SEQUENCE [LARGE SCALE GENOMIC DNA]</scope>
</reference>
<dbReference type="InterPro" id="IPR019734">
    <property type="entry name" value="TPR_rpt"/>
</dbReference>
<feature type="region of interest" description="Disordered" evidence="13">
    <location>
        <begin position="13"/>
        <end position="199"/>
    </location>
</feature>
<dbReference type="SUPFAM" id="SSF48452">
    <property type="entry name" value="TPR-like"/>
    <property type="match status" value="1"/>
</dbReference>
<dbReference type="InterPro" id="IPR035979">
    <property type="entry name" value="RBD_domain_sf"/>
</dbReference>
<comment type="subcellular location">
    <subcellularLocation>
        <location evidence="1">Membrane</location>
        <topology evidence="1">Single-pass membrane protein</topology>
    </subcellularLocation>
</comment>
<evidence type="ECO:0000256" key="5">
    <source>
        <dbReference type="ARBA" id="ARBA00022803"/>
    </source>
</evidence>
<keyword evidence="5 12" id="KW-0802">TPR repeat</keyword>
<dbReference type="InterPro" id="IPR012677">
    <property type="entry name" value="Nucleotide-bd_a/b_plait_sf"/>
</dbReference>
<dbReference type="FunFam" id="3.10.250.10:FF:000016">
    <property type="entry name" value="Scavenger receptor cysteine-rich protein type 12"/>
    <property type="match status" value="1"/>
</dbReference>
<dbReference type="SMART" id="SM00202">
    <property type="entry name" value="SR"/>
    <property type="match status" value="3"/>
</dbReference>
<dbReference type="PROSITE" id="PS50102">
    <property type="entry name" value="RRM"/>
    <property type="match status" value="1"/>
</dbReference>
<dbReference type="FunFam" id="3.10.250.10:FF:000001">
    <property type="entry name" value="Lysyl oxidase 4 isoform X1"/>
    <property type="match status" value="2"/>
</dbReference>
<feature type="compositionally biased region" description="Low complexity" evidence="13">
    <location>
        <begin position="123"/>
        <end position="144"/>
    </location>
</feature>
<keyword evidence="8 11" id="KW-1015">Disulfide bond</keyword>
<feature type="disulfide bond" evidence="11">
    <location>
        <begin position="536"/>
        <end position="600"/>
    </location>
</feature>
<dbReference type="SUPFAM" id="SSF56487">
    <property type="entry name" value="SRCR-like"/>
    <property type="match status" value="3"/>
</dbReference>
<dbReference type="PANTHER" id="PTHR47678">
    <property type="entry name" value="TETRATRICOPEPTIDE REPEAT PROTEIN 31"/>
    <property type="match status" value="1"/>
</dbReference>
<evidence type="ECO:0000256" key="6">
    <source>
        <dbReference type="ARBA" id="ARBA00022989"/>
    </source>
</evidence>
<keyword evidence="2" id="KW-0812">Transmembrane</keyword>
<evidence type="ECO:0000256" key="11">
    <source>
        <dbReference type="PROSITE-ProRule" id="PRU00196"/>
    </source>
</evidence>
<keyword evidence="4" id="KW-0677">Repeat</keyword>
<evidence type="ECO:0000256" key="13">
    <source>
        <dbReference type="SAM" id="MobiDB-lite"/>
    </source>
</evidence>
<keyword evidence="10" id="KW-0694">RNA-binding</keyword>
<evidence type="ECO:0000256" key="7">
    <source>
        <dbReference type="ARBA" id="ARBA00023136"/>
    </source>
</evidence>
<name>A0AAW0PM62_9GOBI</name>
<dbReference type="InterPro" id="IPR011990">
    <property type="entry name" value="TPR-like_helical_dom_sf"/>
</dbReference>
<dbReference type="EMBL" id="JBBPFD010000004">
    <property type="protein sequence ID" value="KAK7930863.1"/>
    <property type="molecule type" value="Genomic_DNA"/>
</dbReference>
<evidence type="ECO:0000313" key="17">
    <source>
        <dbReference type="Proteomes" id="UP001460270"/>
    </source>
</evidence>
<dbReference type="PANTHER" id="PTHR47678:SF2">
    <property type="entry name" value="TETRATRICOPEPTIDE REPEAT PROTEIN 31 ISOFORM X1"/>
    <property type="match status" value="1"/>
</dbReference>
<keyword evidence="6" id="KW-1133">Transmembrane helix</keyword>
<dbReference type="InterPro" id="IPR000504">
    <property type="entry name" value="RRM_dom"/>
</dbReference>